<feature type="compositionally biased region" description="Basic and acidic residues" evidence="1">
    <location>
        <begin position="44"/>
        <end position="55"/>
    </location>
</feature>
<feature type="compositionally biased region" description="Pro residues" evidence="1">
    <location>
        <begin position="233"/>
        <end position="260"/>
    </location>
</feature>
<dbReference type="EMBL" id="RQTK01000055">
    <property type="protein sequence ID" value="RUS89459.1"/>
    <property type="molecule type" value="Genomic_DNA"/>
</dbReference>
<name>A0A433U6I1_ELYCH</name>
<feature type="compositionally biased region" description="Polar residues" evidence="1">
    <location>
        <begin position="1"/>
        <end position="23"/>
    </location>
</feature>
<dbReference type="Proteomes" id="UP000271974">
    <property type="component" value="Unassembled WGS sequence"/>
</dbReference>
<dbReference type="PANTHER" id="PTHR19964">
    <property type="entry name" value="MULTIPLE PDZ DOMAIN PROTEIN"/>
    <property type="match status" value="1"/>
</dbReference>
<evidence type="ECO:0000313" key="3">
    <source>
        <dbReference type="EMBL" id="RUS89459.1"/>
    </source>
</evidence>
<dbReference type="Gene3D" id="2.30.42.10">
    <property type="match status" value="1"/>
</dbReference>
<feature type="region of interest" description="Disordered" evidence="1">
    <location>
        <begin position="216"/>
        <end position="328"/>
    </location>
</feature>
<evidence type="ECO:0000259" key="2">
    <source>
        <dbReference type="PROSITE" id="PS50106"/>
    </source>
</evidence>
<feature type="domain" description="PDZ" evidence="2">
    <location>
        <begin position="331"/>
        <end position="400"/>
    </location>
</feature>
<organism evidence="3 4">
    <name type="scientific">Elysia chlorotica</name>
    <name type="common">Eastern emerald elysia</name>
    <name type="synonym">Sea slug</name>
    <dbReference type="NCBI Taxonomy" id="188477"/>
    <lineage>
        <taxon>Eukaryota</taxon>
        <taxon>Metazoa</taxon>
        <taxon>Spiralia</taxon>
        <taxon>Lophotrochozoa</taxon>
        <taxon>Mollusca</taxon>
        <taxon>Gastropoda</taxon>
        <taxon>Heterobranchia</taxon>
        <taxon>Euthyneura</taxon>
        <taxon>Panpulmonata</taxon>
        <taxon>Sacoglossa</taxon>
        <taxon>Placobranchoidea</taxon>
        <taxon>Plakobranchidae</taxon>
        <taxon>Elysia</taxon>
    </lineage>
</organism>
<protein>
    <recommendedName>
        <fullName evidence="2">PDZ domain-containing protein</fullName>
    </recommendedName>
</protein>
<feature type="compositionally biased region" description="Low complexity" evidence="1">
    <location>
        <begin position="300"/>
        <end position="318"/>
    </location>
</feature>
<dbReference type="SUPFAM" id="SSF50156">
    <property type="entry name" value="PDZ domain-like"/>
    <property type="match status" value="1"/>
</dbReference>
<feature type="non-terminal residue" evidence="3">
    <location>
        <position position="408"/>
    </location>
</feature>
<evidence type="ECO:0000313" key="4">
    <source>
        <dbReference type="Proteomes" id="UP000271974"/>
    </source>
</evidence>
<dbReference type="InterPro" id="IPR001478">
    <property type="entry name" value="PDZ"/>
</dbReference>
<dbReference type="CDD" id="cd06670">
    <property type="entry name" value="PDZ6_MUPP1-like"/>
    <property type="match status" value="1"/>
</dbReference>
<dbReference type="InterPro" id="IPR036034">
    <property type="entry name" value="PDZ_sf"/>
</dbReference>
<dbReference type="InterPro" id="IPR051342">
    <property type="entry name" value="PDZ_scaffold"/>
</dbReference>
<evidence type="ECO:0000256" key="1">
    <source>
        <dbReference type="SAM" id="MobiDB-lite"/>
    </source>
</evidence>
<gene>
    <name evidence="3" type="ORF">EGW08_002756</name>
</gene>
<feature type="compositionally biased region" description="Basic and acidic residues" evidence="1">
    <location>
        <begin position="157"/>
        <end position="169"/>
    </location>
</feature>
<dbReference type="AlphaFoldDB" id="A0A433U6I1"/>
<dbReference type="STRING" id="188477.A0A433U6I1"/>
<feature type="compositionally biased region" description="Polar residues" evidence="1">
    <location>
        <begin position="276"/>
        <end position="299"/>
    </location>
</feature>
<dbReference type="SMART" id="SM00228">
    <property type="entry name" value="PDZ"/>
    <property type="match status" value="1"/>
</dbReference>
<reference evidence="3 4" key="1">
    <citation type="submission" date="2019-01" db="EMBL/GenBank/DDBJ databases">
        <title>A draft genome assembly of the solar-powered sea slug Elysia chlorotica.</title>
        <authorList>
            <person name="Cai H."/>
            <person name="Li Q."/>
            <person name="Fang X."/>
            <person name="Li J."/>
            <person name="Curtis N.E."/>
            <person name="Altenburger A."/>
            <person name="Shibata T."/>
            <person name="Feng M."/>
            <person name="Maeda T."/>
            <person name="Schwartz J.A."/>
            <person name="Shigenobu S."/>
            <person name="Lundholm N."/>
            <person name="Nishiyama T."/>
            <person name="Yang H."/>
            <person name="Hasebe M."/>
            <person name="Li S."/>
            <person name="Pierce S.K."/>
            <person name="Wang J."/>
        </authorList>
    </citation>
    <scope>NUCLEOTIDE SEQUENCE [LARGE SCALE GENOMIC DNA]</scope>
    <source>
        <strain evidence="3">EC2010</strain>
        <tissue evidence="3">Whole organism of an adult</tissue>
    </source>
</reference>
<proteinExistence type="predicted"/>
<feature type="region of interest" description="Disordered" evidence="1">
    <location>
        <begin position="1"/>
        <end position="195"/>
    </location>
</feature>
<feature type="compositionally biased region" description="Polar residues" evidence="1">
    <location>
        <begin position="66"/>
        <end position="87"/>
    </location>
</feature>
<comment type="caution">
    <text evidence="3">The sequence shown here is derived from an EMBL/GenBank/DDBJ whole genome shotgun (WGS) entry which is preliminary data.</text>
</comment>
<dbReference type="OrthoDB" id="6022242at2759"/>
<accession>A0A433U6I1</accession>
<sequence length="408" mass="42553">MSQTLESESQGNHLPAEGTTSEQEPVVEYAVQSAALVTQAAPPDQEHQDELRLEIPADDSAEQKSVGGSDTAATSPVSQSDTSSGSLDRSAGSAKIAMAGTARAGGAAGVRRQDSFYESDEDARTPRSRRKSPGSHVKPDVERPPGYESAVGSEEASPAREQENHEQERSPPPPSPPEELRESETRTTIVTNSVQPLPSYEEALYAMAEPASAAPVAPIAKLDSTGSDSEQEAPPPLPSSSPPPTTPIPPLTPPLRPAPSSPKWGDPDYKHGGRSGLSQRKATSGSPSPSDQVNPSDLNSASPPASPRHAALALGSPASPAPSPLASHEQTITIHKDNLHLGLTLEAVDKAVNGCAVKSIARPSAAQTDGRLQPGDLILSVNNESLRRITSAQARAILRRCSLLGSDI</sequence>
<dbReference type="Pfam" id="PF00595">
    <property type="entry name" value="PDZ"/>
    <property type="match status" value="1"/>
</dbReference>
<keyword evidence="4" id="KW-1185">Reference proteome</keyword>
<dbReference type="PROSITE" id="PS50106">
    <property type="entry name" value="PDZ"/>
    <property type="match status" value="1"/>
</dbReference>
<dbReference type="PANTHER" id="PTHR19964:SF89">
    <property type="entry name" value="INACTIVATION-NO-AFTER-POTENTIAL D PROTEIN-LIKE PROTEIN"/>
    <property type="match status" value="1"/>
</dbReference>